<dbReference type="InterPro" id="IPR049799">
    <property type="entry name" value="SitI3-like"/>
</dbReference>
<organism evidence="1 2">
    <name type="scientific">Paractinoplanes toevensis</name>
    <dbReference type="NCBI Taxonomy" id="571911"/>
    <lineage>
        <taxon>Bacteria</taxon>
        <taxon>Bacillati</taxon>
        <taxon>Actinomycetota</taxon>
        <taxon>Actinomycetes</taxon>
        <taxon>Micromonosporales</taxon>
        <taxon>Micromonosporaceae</taxon>
        <taxon>Paractinoplanes</taxon>
    </lineage>
</organism>
<dbReference type="RefSeq" id="WP_213005705.1">
    <property type="nucleotide sequence ID" value="NZ_BOQN01000019.1"/>
</dbReference>
<protein>
    <submittedName>
        <fullName evidence="1">Uncharacterized protein</fullName>
    </submittedName>
</protein>
<proteinExistence type="predicted"/>
<name>A0A919T6F4_9ACTN</name>
<dbReference type="NCBIfam" id="NF040657">
    <property type="entry name" value="immun_SitI3"/>
    <property type="match status" value="1"/>
</dbReference>
<comment type="caution">
    <text evidence="1">The sequence shown here is derived from an EMBL/GenBank/DDBJ whole genome shotgun (WGS) entry which is preliminary data.</text>
</comment>
<evidence type="ECO:0000313" key="1">
    <source>
        <dbReference type="EMBL" id="GIM89743.1"/>
    </source>
</evidence>
<evidence type="ECO:0000313" key="2">
    <source>
        <dbReference type="Proteomes" id="UP000677082"/>
    </source>
</evidence>
<accession>A0A919T6F4</accession>
<gene>
    <name evidence="1" type="ORF">Ato02nite_015360</name>
</gene>
<dbReference type="Proteomes" id="UP000677082">
    <property type="component" value="Unassembled WGS sequence"/>
</dbReference>
<dbReference type="AlphaFoldDB" id="A0A919T6F4"/>
<reference evidence="1 2" key="1">
    <citation type="submission" date="2021-03" db="EMBL/GenBank/DDBJ databases">
        <title>Whole genome shotgun sequence of Actinoplanes toevensis NBRC 105298.</title>
        <authorList>
            <person name="Komaki H."/>
            <person name="Tamura T."/>
        </authorList>
    </citation>
    <scope>NUCLEOTIDE SEQUENCE [LARGE SCALE GENOMIC DNA]</scope>
    <source>
        <strain evidence="1 2">NBRC 105298</strain>
    </source>
</reference>
<sequence length="153" mass="16754">MAYEYTWYGDSELDTPGLTAFIAATTGGEERPDGTIFLAGMYVTARSVTGEDVNPAVSLFGFEHRFTATFRISSRVDDVTEEHATALMVHTVIAFASRFGGHGVLLFNGETAVLLHAGDHVVLDAEWEDWTENSEIAPLLDQFDSEVLPQPLL</sequence>
<dbReference type="EMBL" id="BOQN01000019">
    <property type="protein sequence ID" value="GIM89743.1"/>
    <property type="molecule type" value="Genomic_DNA"/>
</dbReference>
<keyword evidence="2" id="KW-1185">Reference proteome</keyword>